<dbReference type="EMBL" id="UYRR01032586">
    <property type="protein sequence ID" value="VDK56115.1"/>
    <property type="molecule type" value="Genomic_DNA"/>
</dbReference>
<evidence type="ECO:0000313" key="1">
    <source>
        <dbReference type="EMBL" id="VDK56115.1"/>
    </source>
</evidence>
<proteinExistence type="predicted"/>
<evidence type="ECO:0000313" key="2">
    <source>
        <dbReference type="Proteomes" id="UP000267096"/>
    </source>
</evidence>
<protein>
    <submittedName>
        <fullName evidence="3">Intraflagellar transport protein osm-1 (inferred by orthology to a C. elegans protein)</fullName>
    </submittedName>
</protein>
<keyword evidence="2" id="KW-1185">Reference proteome</keyword>
<organism evidence="3">
    <name type="scientific">Anisakis simplex</name>
    <name type="common">Herring worm</name>
    <dbReference type="NCBI Taxonomy" id="6269"/>
    <lineage>
        <taxon>Eukaryota</taxon>
        <taxon>Metazoa</taxon>
        <taxon>Ecdysozoa</taxon>
        <taxon>Nematoda</taxon>
        <taxon>Chromadorea</taxon>
        <taxon>Rhabditida</taxon>
        <taxon>Spirurina</taxon>
        <taxon>Ascaridomorpha</taxon>
        <taxon>Ascaridoidea</taxon>
        <taxon>Anisakidae</taxon>
        <taxon>Anisakis</taxon>
        <taxon>Anisakis simplex complex</taxon>
    </lineage>
</organism>
<sequence>MNIQIFERYLYVAHYGSLRCALSENGTNEMNVIITQLSISLLRYSDLVAADKVFYEAGIACQKEGGSRIGLAFVLLNHCLDLNDAIEEQDASIVDSSIFSNTDIPQEVPLPETPFLSKEEHEEMKEWVLAISVEQNMERRLPLDSNGSFEGSLLKSNGITYKPCIITGYAVCGDAKEFGSSGRVANRDEWNKFIMAQKTKPTENMSDVQKFIAKWTKTPISLSL</sequence>
<name>A0A0M3K621_ANISI</name>
<evidence type="ECO:0000313" key="3">
    <source>
        <dbReference type="WBParaSite" id="ASIM_0001641201-mRNA-1"/>
    </source>
</evidence>
<dbReference type="Proteomes" id="UP000267096">
    <property type="component" value="Unassembled WGS sequence"/>
</dbReference>
<accession>A0A0M3K621</accession>
<dbReference type="AlphaFoldDB" id="A0A0M3K621"/>
<reference evidence="1 2" key="2">
    <citation type="submission" date="2018-11" db="EMBL/GenBank/DDBJ databases">
        <authorList>
            <consortium name="Pathogen Informatics"/>
        </authorList>
    </citation>
    <scope>NUCLEOTIDE SEQUENCE [LARGE SCALE GENOMIC DNA]</scope>
</reference>
<dbReference type="WBParaSite" id="ASIM_0001641201-mRNA-1">
    <property type="protein sequence ID" value="ASIM_0001641201-mRNA-1"/>
    <property type="gene ID" value="ASIM_0001641201"/>
</dbReference>
<reference evidence="3" key="1">
    <citation type="submission" date="2017-02" db="UniProtKB">
        <authorList>
            <consortium name="WormBaseParasite"/>
        </authorList>
    </citation>
    <scope>IDENTIFICATION</scope>
</reference>
<dbReference type="OrthoDB" id="2186662at2759"/>
<gene>
    <name evidence="1" type="ORF">ASIM_LOCUS15819</name>
</gene>